<dbReference type="Proteomes" id="UP000292120">
    <property type="component" value="Unassembled WGS sequence"/>
</dbReference>
<evidence type="ECO:0000313" key="4">
    <source>
        <dbReference type="Proteomes" id="UP000292120"/>
    </source>
</evidence>
<evidence type="ECO:0000256" key="1">
    <source>
        <dbReference type="SAM" id="Phobius"/>
    </source>
</evidence>
<protein>
    <submittedName>
        <fullName evidence="3">DUF2062 domain-containing protein</fullName>
    </submittedName>
</protein>
<proteinExistence type="predicted"/>
<dbReference type="PANTHER" id="PTHR40547:SF1">
    <property type="entry name" value="SLL0298 PROTEIN"/>
    <property type="match status" value="1"/>
</dbReference>
<dbReference type="InterPro" id="IPR018639">
    <property type="entry name" value="DUF2062"/>
</dbReference>
<gene>
    <name evidence="3" type="ORF">EYS42_05720</name>
</gene>
<name>A0A4Q9H5V4_9BURK</name>
<keyword evidence="1" id="KW-1133">Transmembrane helix</keyword>
<dbReference type="EMBL" id="SIXI01000002">
    <property type="protein sequence ID" value="TBO33027.1"/>
    <property type="molecule type" value="Genomic_DNA"/>
</dbReference>
<dbReference type="PANTHER" id="PTHR40547">
    <property type="entry name" value="SLL0298 PROTEIN"/>
    <property type="match status" value="1"/>
</dbReference>
<feature type="transmembrane region" description="Helical" evidence="1">
    <location>
        <begin position="41"/>
        <end position="66"/>
    </location>
</feature>
<keyword evidence="1" id="KW-0472">Membrane</keyword>
<accession>A0A4Q9H5V4</accession>
<feature type="domain" description="DUF2062" evidence="2">
    <location>
        <begin position="18"/>
        <end position="157"/>
    </location>
</feature>
<keyword evidence="4" id="KW-1185">Reference proteome</keyword>
<dbReference type="OrthoDB" id="5296274at2"/>
<dbReference type="AlphaFoldDB" id="A0A4Q9H5V4"/>
<comment type="caution">
    <text evidence="3">The sequence shown here is derived from an EMBL/GenBank/DDBJ whole genome shotgun (WGS) entry which is preliminary data.</text>
</comment>
<feature type="transmembrane region" description="Helical" evidence="1">
    <location>
        <begin position="131"/>
        <end position="154"/>
    </location>
</feature>
<dbReference type="Pfam" id="PF09835">
    <property type="entry name" value="DUF2062"/>
    <property type="match status" value="1"/>
</dbReference>
<evidence type="ECO:0000313" key="3">
    <source>
        <dbReference type="EMBL" id="TBO33027.1"/>
    </source>
</evidence>
<reference evidence="3 4" key="1">
    <citation type="submission" date="2019-02" db="EMBL/GenBank/DDBJ databases">
        <title>Aquabacterium sp. strain KMB7.</title>
        <authorList>
            <person name="Chen W.-M."/>
        </authorList>
    </citation>
    <scope>NUCLEOTIDE SEQUENCE [LARGE SCALE GENOMIC DNA]</scope>
    <source>
        <strain evidence="3 4">KMB7</strain>
    </source>
</reference>
<sequence>MRRQTPGKDDILAQPWLQPVRPYLSDDRLWALERQSVARGVAMGLFMGLLMPVAQILFAVAGAAVIRGHVPISAACTLVTNPFTVPPIYYAAYQLGDQLLPASLDFSSFTFEAHNWLADGINWAITHGAPLMTGLLVIAAVSAVLGYLAVHLCWRSKTPRTP</sequence>
<keyword evidence="1" id="KW-0812">Transmembrane</keyword>
<evidence type="ECO:0000259" key="2">
    <source>
        <dbReference type="Pfam" id="PF09835"/>
    </source>
</evidence>
<organism evidence="3 4">
    <name type="scientific">Aquabacterium lacunae</name>
    <dbReference type="NCBI Taxonomy" id="2528630"/>
    <lineage>
        <taxon>Bacteria</taxon>
        <taxon>Pseudomonadati</taxon>
        <taxon>Pseudomonadota</taxon>
        <taxon>Betaproteobacteria</taxon>
        <taxon>Burkholderiales</taxon>
        <taxon>Aquabacterium</taxon>
    </lineage>
</organism>